<accession>A0A9J7HUP0</accession>
<feature type="domain" description="Protein kinase" evidence="7">
    <location>
        <begin position="392"/>
        <end position="657"/>
    </location>
</feature>
<dbReference type="InterPro" id="IPR000719">
    <property type="entry name" value="Prot_kinase_dom"/>
</dbReference>
<name>A0A9J7HUP0_BRAFL</name>
<dbReference type="PROSITE" id="PS51450">
    <property type="entry name" value="LRR"/>
    <property type="match status" value="3"/>
</dbReference>
<dbReference type="SUPFAM" id="SSF56112">
    <property type="entry name" value="Protein kinase-like (PK-like)"/>
    <property type="match status" value="1"/>
</dbReference>
<dbReference type="Gene3D" id="1.10.510.10">
    <property type="entry name" value="Transferase(Phosphotransferase) domain 1"/>
    <property type="match status" value="1"/>
</dbReference>
<dbReference type="Pfam" id="PF00560">
    <property type="entry name" value="LRR_1"/>
    <property type="match status" value="1"/>
</dbReference>
<keyword evidence="1" id="KW-0808">Transferase</keyword>
<dbReference type="InterPro" id="IPR017441">
    <property type="entry name" value="Protein_kinase_ATP_BS"/>
</dbReference>
<evidence type="ECO:0000256" key="6">
    <source>
        <dbReference type="PROSITE-ProRule" id="PRU10141"/>
    </source>
</evidence>
<dbReference type="SMART" id="SM00220">
    <property type="entry name" value="S_TKc"/>
    <property type="match status" value="1"/>
</dbReference>
<proteinExistence type="predicted"/>
<dbReference type="OrthoDB" id="4062651at2759"/>
<dbReference type="InterPro" id="IPR003591">
    <property type="entry name" value="Leu-rich_rpt_typical-subtyp"/>
</dbReference>
<dbReference type="Pfam" id="PF12799">
    <property type="entry name" value="LRR_4"/>
    <property type="match status" value="1"/>
</dbReference>
<gene>
    <name evidence="9" type="primary">LOC118408279</name>
</gene>
<keyword evidence="1" id="KW-0418">Kinase</keyword>
<keyword evidence="4 6" id="KW-0547">Nucleotide-binding</keyword>
<dbReference type="SMART" id="SM00364">
    <property type="entry name" value="LRR_BAC"/>
    <property type="match status" value="8"/>
</dbReference>
<dbReference type="SMART" id="SM00369">
    <property type="entry name" value="LRR_TYP"/>
    <property type="match status" value="7"/>
</dbReference>
<dbReference type="PANTHER" id="PTHR48056">
    <property type="entry name" value="LRR RECEPTOR-LIKE SERINE/THREONINE-PROTEIN KINASE-RELATED"/>
    <property type="match status" value="1"/>
</dbReference>
<dbReference type="InterPro" id="IPR025875">
    <property type="entry name" value="Leu-rich_rpt_4"/>
</dbReference>
<organism evidence="8 9">
    <name type="scientific">Branchiostoma floridae</name>
    <name type="common">Florida lancelet</name>
    <name type="synonym">Amphioxus</name>
    <dbReference type="NCBI Taxonomy" id="7739"/>
    <lineage>
        <taxon>Eukaryota</taxon>
        <taxon>Metazoa</taxon>
        <taxon>Chordata</taxon>
        <taxon>Cephalochordata</taxon>
        <taxon>Leptocardii</taxon>
        <taxon>Amphioxiformes</taxon>
        <taxon>Branchiostomatidae</taxon>
        <taxon>Branchiostoma</taxon>
    </lineage>
</organism>
<dbReference type="Proteomes" id="UP000001554">
    <property type="component" value="Unplaced"/>
</dbReference>
<sequence>MDNMTSLSKGRKSIDLGRLFSRDARAERKLAVGPVYGPVKVKHPALLLTSKTAGRSKMAAGLNLQPQTVNGRLKLDLSNQGLTSIPDEVFNITDLEILNVSNNKLTNIPDAINRLQKLHWLDAERNMLRKLPRGICSLSNLEVLIVSNNELSSLPPELAKMKKLTKLYIHDNYLKEIPPVVCSMSNLEVLTVGKNPLRYLPEGITRLTGLKSLDIASCVFREFPRQVLKLKTLEKLFAGQHQGRMFHVVPDELEQLQNLWYLSLSNNNLRTLPSTMRYLHNLREVYLRNNQFETIPEVLCDLPEMKKLDIRNNQITRLPSSLHRADKMEDLKVTGNPLWYPPQYVCDHGTRAILIYLKQEAEKRNLHSDNTPEATRDHSPNGLWTGYGRLDFPEQPYLGHGGFASVEMAYHPDWKQNIAVKRLLPHHQILGSERELLYSEARKLNVGSRSAYVISLLGVCLEPHFAIVMPYMENGSLAELLALKDVDVPWALRWRMAHEISLGMTFLHNQDPKILHCDLKTENILLDGDFHVKISDFGQSKWKSQSRVLTGTSPKGGTVTHAPPEFLSDINLVPTAKFDVYSFGVLLWEIITRDEPYKHATKAELISVAVTQGQRPDMSLVPTQPQDVNMVSKLMQRCWRQRPNDRPSFKECEDELRDVTNSSSKEDVLKAIIRLQKK</sequence>
<dbReference type="AlphaFoldDB" id="A0A9J7HUP0"/>
<dbReference type="PROSITE" id="PS00108">
    <property type="entry name" value="PROTEIN_KINASE_ST"/>
    <property type="match status" value="1"/>
</dbReference>
<dbReference type="Pfam" id="PF07714">
    <property type="entry name" value="PK_Tyr_Ser-Thr"/>
    <property type="match status" value="1"/>
</dbReference>
<reference evidence="9" key="1">
    <citation type="submission" date="2025-08" db="UniProtKB">
        <authorList>
            <consortium name="RefSeq"/>
        </authorList>
    </citation>
    <scope>IDENTIFICATION</scope>
    <source>
        <strain evidence="9">S238N-H82</strain>
        <tissue evidence="9">Testes</tissue>
    </source>
</reference>
<dbReference type="PROSITE" id="PS50011">
    <property type="entry name" value="PROTEIN_KINASE_DOM"/>
    <property type="match status" value="1"/>
</dbReference>
<evidence type="ECO:0000256" key="1">
    <source>
        <dbReference type="ARBA" id="ARBA00022527"/>
    </source>
</evidence>
<keyword evidence="3" id="KW-0677">Repeat</keyword>
<dbReference type="Pfam" id="PF13855">
    <property type="entry name" value="LRR_8"/>
    <property type="match status" value="2"/>
</dbReference>
<feature type="binding site" evidence="6">
    <location>
        <position position="421"/>
    </location>
    <ligand>
        <name>ATP</name>
        <dbReference type="ChEBI" id="CHEBI:30616"/>
    </ligand>
</feature>
<keyword evidence="1" id="KW-0723">Serine/threonine-protein kinase</keyword>
<evidence type="ECO:0000256" key="3">
    <source>
        <dbReference type="ARBA" id="ARBA00022737"/>
    </source>
</evidence>
<dbReference type="InterPro" id="IPR008271">
    <property type="entry name" value="Ser/Thr_kinase_AS"/>
</dbReference>
<dbReference type="GeneID" id="118408279"/>
<evidence type="ECO:0000256" key="4">
    <source>
        <dbReference type="ARBA" id="ARBA00022741"/>
    </source>
</evidence>
<keyword evidence="8" id="KW-1185">Reference proteome</keyword>
<dbReference type="InterPro" id="IPR050647">
    <property type="entry name" value="Plant_LRR-RLKs"/>
</dbReference>
<dbReference type="RefSeq" id="XP_035664857.1">
    <property type="nucleotide sequence ID" value="XM_035808964.1"/>
</dbReference>
<dbReference type="GO" id="GO:0005524">
    <property type="term" value="F:ATP binding"/>
    <property type="evidence" value="ECO:0007669"/>
    <property type="project" value="UniProtKB-UniRule"/>
</dbReference>
<dbReference type="KEGG" id="bfo:118408279"/>
<dbReference type="SUPFAM" id="SSF52058">
    <property type="entry name" value="L domain-like"/>
    <property type="match status" value="1"/>
</dbReference>
<dbReference type="GO" id="GO:0004674">
    <property type="term" value="F:protein serine/threonine kinase activity"/>
    <property type="evidence" value="ECO:0007669"/>
    <property type="project" value="UniProtKB-KW"/>
</dbReference>
<dbReference type="Gene3D" id="3.80.10.10">
    <property type="entry name" value="Ribonuclease Inhibitor"/>
    <property type="match status" value="2"/>
</dbReference>
<keyword evidence="5 6" id="KW-0067">ATP-binding</keyword>
<evidence type="ECO:0000256" key="5">
    <source>
        <dbReference type="ARBA" id="ARBA00022840"/>
    </source>
</evidence>
<dbReference type="InterPro" id="IPR032675">
    <property type="entry name" value="LRR_dom_sf"/>
</dbReference>
<evidence type="ECO:0000313" key="8">
    <source>
        <dbReference type="Proteomes" id="UP000001554"/>
    </source>
</evidence>
<feature type="non-terminal residue" evidence="9">
    <location>
        <position position="678"/>
    </location>
</feature>
<dbReference type="GO" id="GO:0005737">
    <property type="term" value="C:cytoplasm"/>
    <property type="evidence" value="ECO:0000318"/>
    <property type="project" value="GO_Central"/>
</dbReference>
<evidence type="ECO:0000259" key="7">
    <source>
        <dbReference type="PROSITE" id="PS50011"/>
    </source>
</evidence>
<evidence type="ECO:0000313" key="9">
    <source>
        <dbReference type="RefSeq" id="XP_035664857.1"/>
    </source>
</evidence>
<dbReference type="InterPro" id="IPR011009">
    <property type="entry name" value="Kinase-like_dom_sf"/>
</dbReference>
<evidence type="ECO:0000256" key="2">
    <source>
        <dbReference type="ARBA" id="ARBA00022614"/>
    </source>
</evidence>
<dbReference type="InterPro" id="IPR001245">
    <property type="entry name" value="Ser-Thr/Tyr_kinase_cat_dom"/>
</dbReference>
<protein>
    <submittedName>
        <fullName evidence="9">Leucine-rich repeat receptor-like serine/threonine-protein kinase BAM1</fullName>
    </submittedName>
</protein>
<keyword evidence="2" id="KW-0433">Leucine-rich repeat</keyword>
<dbReference type="InterPro" id="IPR001611">
    <property type="entry name" value="Leu-rich_rpt"/>
</dbReference>
<dbReference type="PROSITE" id="PS00107">
    <property type="entry name" value="PROTEIN_KINASE_ATP"/>
    <property type="match status" value="1"/>
</dbReference>